<sequence length="231" mass="24668">MRTRVVPPVPRGAVLLLHGGRSDALTPPPLLNLPAARMRPFGSAILRRMPKGDVLLATVHYRYRGWNGSRTDPVHDANEALDELKSLAPLRPVVLVGHSMGARAALRVAGHSHVSGVVALAPWCPPGEPVTHLRGKQMVVLHDEGDRVTSARGSWDFVRRAHRAGVRACGVSMPSGGHAMLRDAGDWHRLTAFLTAGMLGEVAMPPSLAAAQAHGTVCEGGRLLRDLPPGR</sequence>
<protein>
    <submittedName>
        <fullName evidence="2">Alpha/beta hydrolase</fullName>
    </submittedName>
</protein>
<dbReference type="GO" id="GO:0016787">
    <property type="term" value="F:hydrolase activity"/>
    <property type="evidence" value="ECO:0007669"/>
    <property type="project" value="UniProtKB-KW"/>
</dbReference>
<reference evidence="2" key="1">
    <citation type="submission" date="2023-06" db="EMBL/GenBank/DDBJ databases">
        <title>WGS-Sequencing of Streptomyces ficellus isolate 21 collected from sand in Gara Djebilet Iron Mine in Algeria.</title>
        <authorList>
            <person name="Zegers G.P."/>
            <person name="Gomez A."/>
            <person name="Gueddou A."/>
            <person name="Zahara A.F."/>
            <person name="Worth M."/>
            <person name="Sevigny J.L."/>
            <person name="Tisa L."/>
        </authorList>
    </citation>
    <scope>NUCLEOTIDE SEQUENCE</scope>
    <source>
        <strain evidence="2">AS11</strain>
    </source>
</reference>
<dbReference type="InterPro" id="IPR029058">
    <property type="entry name" value="AB_hydrolase_fold"/>
</dbReference>
<dbReference type="EMBL" id="JAUEPL010000001">
    <property type="protein sequence ID" value="MDN3292587.1"/>
    <property type="molecule type" value="Genomic_DNA"/>
</dbReference>
<dbReference type="InterPro" id="IPR000073">
    <property type="entry name" value="AB_hydrolase_1"/>
</dbReference>
<comment type="caution">
    <text evidence="2">The sequence shown here is derived from an EMBL/GenBank/DDBJ whole genome shotgun (WGS) entry which is preliminary data.</text>
</comment>
<dbReference type="Pfam" id="PF12697">
    <property type="entry name" value="Abhydrolase_6"/>
    <property type="match status" value="1"/>
</dbReference>
<proteinExistence type="predicted"/>
<dbReference type="Gene3D" id="3.40.50.1820">
    <property type="entry name" value="alpha/beta hydrolase"/>
    <property type="match status" value="1"/>
</dbReference>
<feature type="domain" description="AB hydrolase-1" evidence="1">
    <location>
        <begin position="14"/>
        <end position="165"/>
    </location>
</feature>
<keyword evidence="2" id="KW-0378">Hydrolase</keyword>
<organism evidence="2 3">
    <name type="scientific">Streptomyces ficellus</name>
    <dbReference type="NCBI Taxonomy" id="1977088"/>
    <lineage>
        <taxon>Bacteria</taxon>
        <taxon>Bacillati</taxon>
        <taxon>Actinomycetota</taxon>
        <taxon>Actinomycetes</taxon>
        <taxon>Kitasatosporales</taxon>
        <taxon>Streptomycetaceae</taxon>
        <taxon>Streptomyces</taxon>
    </lineage>
</organism>
<keyword evidence="3" id="KW-1185">Reference proteome</keyword>
<evidence type="ECO:0000259" key="1">
    <source>
        <dbReference type="Pfam" id="PF12697"/>
    </source>
</evidence>
<name>A0ABT7Z004_9ACTN</name>
<dbReference type="Proteomes" id="UP001174050">
    <property type="component" value="Unassembled WGS sequence"/>
</dbReference>
<dbReference type="SUPFAM" id="SSF53474">
    <property type="entry name" value="alpha/beta-Hydrolases"/>
    <property type="match status" value="1"/>
</dbReference>
<gene>
    <name evidence="2" type="ORF">QWM81_00700</name>
</gene>
<evidence type="ECO:0000313" key="3">
    <source>
        <dbReference type="Proteomes" id="UP001174050"/>
    </source>
</evidence>
<evidence type="ECO:0000313" key="2">
    <source>
        <dbReference type="EMBL" id="MDN3292587.1"/>
    </source>
</evidence>
<accession>A0ABT7Z004</accession>